<reference evidence="1" key="1">
    <citation type="thesis" date="2020" institute="ProQuest LLC" country="789 East Eisenhower Parkway, Ann Arbor, MI, USA">
        <title>Comparative Genomics and Chromosome Evolution.</title>
        <authorList>
            <person name="Mudd A.B."/>
        </authorList>
    </citation>
    <scope>NUCLEOTIDE SEQUENCE</scope>
    <source>
        <strain evidence="1">HN-11 Male</strain>
        <tissue evidence="1">Kidney and liver</tissue>
    </source>
</reference>
<name>A0A8J6AY63_ELECQ</name>
<dbReference type="AlphaFoldDB" id="A0A8J6AY63"/>
<gene>
    <name evidence="1" type="ORF">GDO78_013618</name>
</gene>
<accession>A0A8J6AY63</accession>
<keyword evidence="2" id="KW-1185">Reference proteome</keyword>
<sequence>MYSPTLPKKVFALPSSGRLSSEHSAAGHVLHKRHQLASSYALIKRPPGARGRKFGVCKNFGGEGERGLNGAVLALFTSSRNAADFLRQNLQHFCKRHF</sequence>
<evidence type="ECO:0000313" key="2">
    <source>
        <dbReference type="Proteomes" id="UP000770717"/>
    </source>
</evidence>
<evidence type="ECO:0000313" key="1">
    <source>
        <dbReference type="EMBL" id="KAG9460202.1"/>
    </source>
</evidence>
<dbReference type="EMBL" id="WNTK01100516">
    <property type="protein sequence ID" value="KAG9460202.1"/>
    <property type="molecule type" value="Genomic_DNA"/>
</dbReference>
<proteinExistence type="predicted"/>
<comment type="caution">
    <text evidence="1">The sequence shown here is derived from an EMBL/GenBank/DDBJ whole genome shotgun (WGS) entry which is preliminary data.</text>
</comment>
<protein>
    <submittedName>
        <fullName evidence="1">Uncharacterized protein</fullName>
    </submittedName>
</protein>
<dbReference type="Proteomes" id="UP000770717">
    <property type="component" value="Unassembled WGS sequence"/>
</dbReference>
<organism evidence="1 2">
    <name type="scientific">Eleutherodactylus coqui</name>
    <name type="common">Puerto Rican coqui</name>
    <dbReference type="NCBI Taxonomy" id="57060"/>
    <lineage>
        <taxon>Eukaryota</taxon>
        <taxon>Metazoa</taxon>
        <taxon>Chordata</taxon>
        <taxon>Craniata</taxon>
        <taxon>Vertebrata</taxon>
        <taxon>Euteleostomi</taxon>
        <taxon>Amphibia</taxon>
        <taxon>Batrachia</taxon>
        <taxon>Anura</taxon>
        <taxon>Neobatrachia</taxon>
        <taxon>Hyloidea</taxon>
        <taxon>Eleutherodactylidae</taxon>
        <taxon>Eleutherodactylinae</taxon>
        <taxon>Eleutherodactylus</taxon>
        <taxon>Eleutherodactylus</taxon>
    </lineage>
</organism>